<evidence type="ECO:0000313" key="1">
    <source>
        <dbReference type="EMBL" id="XDQ50507.1"/>
    </source>
</evidence>
<gene>
    <name evidence="1" type="ORF">AB5J53_01655</name>
</gene>
<organism evidence="1">
    <name type="scientific">Streptomyces sp. R41</name>
    <dbReference type="NCBI Taxonomy" id="3238632"/>
    <lineage>
        <taxon>Bacteria</taxon>
        <taxon>Bacillati</taxon>
        <taxon>Actinomycetota</taxon>
        <taxon>Actinomycetes</taxon>
        <taxon>Kitasatosporales</taxon>
        <taxon>Streptomycetaceae</taxon>
        <taxon>Streptomyces</taxon>
    </lineage>
</organism>
<proteinExistence type="predicted"/>
<dbReference type="RefSeq" id="WP_369243858.1">
    <property type="nucleotide sequence ID" value="NZ_CP163443.1"/>
</dbReference>
<dbReference type="EMBL" id="CP163443">
    <property type="protein sequence ID" value="XDQ50507.1"/>
    <property type="molecule type" value="Genomic_DNA"/>
</dbReference>
<reference evidence="1" key="1">
    <citation type="submission" date="2024-07" db="EMBL/GenBank/DDBJ databases">
        <authorList>
            <person name="Yu S.T."/>
        </authorList>
    </citation>
    <scope>NUCLEOTIDE SEQUENCE</scope>
    <source>
        <strain evidence="1">R41</strain>
    </source>
</reference>
<name>A0AB39R6A6_9ACTN</name>
<dbReference type="AlphaFoldDB" id="A0AB39R6A6"/>
<protein>
    <submittedName>
        <fullName evidence="1">Uncharacterized protein</fullName>
    </submittedName>
</protein>
<accession>A0AB39R6A6</accession>
<sequence>MAVAELALKPRPDELPDGQRAVVVADGFSCATQVDHLAGGRGVRALHLAELLDPAADQPGGTS</sequence>